<dbReference type="PANTHER" id="PTHR11465">
    <property type="entry name" value="CATALASE"/>
    <property type="match status" value="1"/>
</dbReference>
<dbReference type="PRINTS" id="PR00067">
    <property type="entry name" value="CATALASE"/>
</dbReference>
<dbReference type="InterPro" id="IPR010582">
    <property type="entry name" value="Catalase_immune_responsive"/>
</dbReference>
<keyword evidence="8 12" id="KW-0408">Iron</keyword>
<feature type="binding site" description="axial binding residue" evidence="12">
    <location>
        <position position="341"/>
    </location>
    <ligand>
        <name>heme</name>
        <dbReference type="ChEBI" id="CHEBI:30413"/>
    </ligand>
    <ligandPart>
        <name>Fe</name>
        <dbReference type="ChEBI" id="CHEBI:18248"/>
    </ligandPart>
</feature>
<proteinExistence type="inferred from homology"/>
<evidence type="ECO:0000313" key="15">
    <source>
        <dbReference type="EMBL" id="KLU05966.1"/>
    </source>
</evidence>
<evidence type="ECO:0000256" key="2">
    <source>
        <dbReference type="ARBA" id="ARBA00005329"/>
    </source>
</evidence>
<feature type="domain" description="Catalase core" evidence="14">
    <location>
        <begin position="11"/>
        <end position="395"/>
    </location>
</feature>
<reference evidence="15" key="1">
    <citation type="submission" date="2015-05" db="EMBL/GenBank/DDBJ databases">
        <title>Permanent draft genome of Rhodopirellula islandicus K833.</title>
        <authorList>
            <person name="Kizina J."/>
            <person name="Richter M."/>
            <person name="Glockner F.O."/>
            <person name="Harder J."/>
        </authorList>
    </citation>
    <scope>NUCLEOTIDE SEQUENCE [LARGE SCALE GENOMIC DNA]</scope>
    <source>
        <strain evidence="15">K833</strain>
    </source>
</reference>
<dbReference type="CDD" id="cd08156">
    <property type="entry name" value="catalase_clade_3"/>
    <property type="match status" value="1"/>
</dbReference>
<sequence length="493" mass="56488">MSEESKCPFQTQQFGRVVDDNQHSQTAGPRGPVLMQDVHLVEKMAHFNRERIPERVVHAKGYGAFGTFTVTNDISQYCMADLFSEVGKKTETFARFSTVGGESGSADTARDPRGFSLKFYTDQGVWDLVGNNTPIFFIRDPLKFSDFIRTQKREPQNHLQPHWRRWDFWGEVPEALHQVMFLYSDRGTPKSARFMNGYGSHTFSMYNQDGVRHWVKFHMKTEQGSENFSADEAIKMAGEAPDYSTRDLFDAIERGEFPRWRMHIQVMPESDAADYKWHPFDLTKVWPHDDYPLIEVGVFELNRNPSNYFQDVEQAAFEPGNLVEGIGISPDRMLQNRVLSYPDAHRYRLGVNYHQIPVNQPRCPYATYNRDGAMRVDGNGGGTVDYEPNKMNGPKESGRSVEPPMPVHGDGDRYDEFACDDKDYYGQPQMFWNKVLDEGARERLCTAISNSMADSPENIREKMLAQFGKVHLDFEAGVRSRLDAPKSQPIPIA</sequence>
<keyword evidence="7 15" id="KW-0560">Oxidoreductase</keyword>
<dbReference type="GO" id="GO:0004096">
    <property type="term" value="F:catalase activity"/>
    <property type="evidence" value="ECO:0007669"/>
    <property type="project" value="UniProtKB-EC"/>
</dbReference>
<evidence type="ECO:0000256" key="5">
    <source>
        <dbReference type="ARBA" id="ARBA00022617"/>
    </source>
</evidence>
<dbReference type="OrthoDB" id="9760293at2"/>
<dbReference type="EC" id="1.11.1.6" evidence="3"/>
<evidence type="ECO:0000313" key="16">
    <source>
        <dbReference type="Proteomes" id="UP000036367"/>
    </source>
</evidence>
<dbReference type="PATRIC" id="fig|595434.4.peg.1739"/>
<evidence type="ECO:0000256" key="3">
    <source>
        <dbReference type="ARBA" id="ARBA00012314"/>
    </source>
</evidence>
<keyword evidence="16" id="KW-1185">Reference proteome</keyword>
<dbReference type="GO" id="GO:0042542">
    <property type="term" value="P:response to hydrogen peroxide"/>
    <property type="evidence" value="ECO:0007669"/>
    <property type="project" value="TreeGrafter"/>
</dbReference>
<dbReference type="SUPFAM" id="SSF56634">
    <property type="entry name" value="Heme-dependent catalase-like"/>
    <property type="match status" value="1"/>
</dbReference>
<dbReference type="InterPro" id="IPR040333">
    <property type="entry name" value="Catalase_3"/>
</dbReference>
<dbReference type="PROSITE" id="PS51402">
    <property type="entry name" value="CATALASE_3"/>
    <property type="match status" value="1"/>
</dbReference>
<dbReference type="PANTHER" id="PTHR11465:SF61">
    <property type="entry name" value="CATALASE"/>
    <property type="match status" value="1"/>
</dbReference>
<dbReference type="AlphaFoldDB" id="A0A0J1BHF7"/>
<dbReference type="GO" id="GO:0046872">
    <property type="term" value="F:metal ion binding"/>
    <property type="evidence" value="ECO:0007669"/>
    <property type="project" value="UniProtKB-KW"/>
</dbReference>
<dbReference type="PIRSF" id="PIRSF038928">
    <property type="entry name" value="Catalase_clade1-3"/>
    <property type="match status" value="1"/>
</dbReference>
<evidence type="ECO:0000256" key="10">
    <source>
        <dbReference type="ARBA" id="ARBA00049254"/>
    </source>
</evidence>
<comment type="caution">
    <text evidence="15">The sequence shown here is derived from an EMBL/GenBank/DDBJ whole genome shotgun (WGS) entry which is preliminary data.</text>
</comment>
<dbReference type="GO" id="GO:0005737">
    <property type="term" value="C:cytoplasm"/>
    <property type="evidence" value="ECO:0007669"/>
    <property type="project" value="TreeGrafter"/>
</dbReference>
<dbReference type="Pfam" id="PF06628">
    <property type="entry name" value="Catalase-rel"/>
    <property type="match status" value="1"/>
</dbReference>
<dbReference type="InterPro" id="IPR011614">
    <property type="entry name" value="Catalase_core"/>
</dbReference>
<name>A0A0J1BHF7_RHOIS</name>
<keyword evidence="4 15" id="KW-0575">Peroxidase</keyword>
<comment type="catalytic activity">
    <reaction evidence="10">
        <text>2 H2O2 = O2 + 2 H2O</text>
        <dbReference type="Rhea" id="RHEA:20309"/>
        <dbReference type="ChEBI" id="CHEBI:15377"/>
        <dbReference type="ChEBI" id="CHEBI:15379"/>
        <dbReference type="ChEBI" id="CHEBI:16240"/>
        <dbReference type="EC" id="1.11.1.6"/>
    </reaction>
</comment>
<evidence type="ECO:0000256" key="8">
    <source>
        <dbReference type="ARBA" id="ARBA00023004"/>
    </source>
</evidence>
<keyword evidence="9" id="KW-0376">Hydrogen peroxide</keyword>
<dbReference type="PROSITE" id="PS00438">
    <property type="entry name" value="CATALASE_2"/>
    <property type="match status" value="1"/>
</dbReference>
<dbReference type="Proteomes" id="UP000036367">
    <property type="component" value="Unassembled WGS sequence"/>
</dbReference>
<dbReference type="InterPro" id="IPR020835">
    <property type="entry name" value="Catalase_sf"/>
</dbReference>
<comment type="cofactor">
    <cofactor evidence="1 12">
        <name>heme</name>
        <dbReference type="ChEBI" id="CHEBI:30413"/>
    </cofactor>
</comment>
<accession>A0A0J1BHF7</accession>
<dbReference type="InterPro" id="IPR024711">
    <property type="entry name" value="Catalase_clade1/3"/>
</dbReference>
<evidence type="ECO:0000259" key="14">
    <source>
        <dbReference type="SMART" id="SM01060"/>
    </source>
</evidence>
<evidence type="ECO:0000256" key="7">
    <source>
        <dbReference type="ARBA" id="ARBA00023002"/>
    </source>
</evidence>
<evidence type="ECO:0000256" key="13">
    <source>
        <dbReference type="SAM" id="MobiDB-lite"/>
    </source>
</evidence>
<evidence type="ECO:0000256" key="12">
    <source>
        <dbReference type="PIRSR" id="PIRSR038928-2"/>
    </source>
</evidence>
<dbReference type="InterPro" id="IPR018028">
    <property type="entry name" value="Catalase"/>
</dbReference>
<dbReference type="GO" id="GO:0042744">
    <property type="term" value="P:hydrogen peroxide catabolic process"/>
    <property type="evidence" value="ECO:0007669"/>
    <property type="project" value="UniProtKB-KW"/>
</dbReference>
<dbReference type="FunFam" id="2.40.180.10:FF:000001">
    <property type="entry name" value="Catalase"/>
    <property type="match status" value="1"/>
</dbReference>
<evidence type="ECO:0000256" key="11">
    <source>
        <dbReference type="PIRSR" id="PIRSR038928-1"/>
    </source>
</evidence>
<comment type="similarity">
    <text evidence="2">Belongs to the catalase family.</text>
</comment>
<evidence type="ECO:0000256" key="9">
    <source>
        <dbReference type="ARBA" id="ARBA00023324"/>
    </source>
</evidence>
<dbReference type="RefSeq" id="WP_047813638.1">
    <property type="nucleotide sequence ID" value="NZ_LECT01000016.1"/>
</dbReference>
<evidence type="ECO:0000256" key="6">
    <source>
        <dbReference type="ARBA" id="ARBA00022723"/>
    </source>
</evidence>
<feature type="active site" evidence="11">
    <location>
        <position position="58"/>
    </location>
</feature>
<keyword evidence="5 12" id="KW-0349">Heme</keyword>
<dbReference type="GO" id="GO:0020037">
    <property type="term" value="F:heme binding"/>
    <property type="evidence" value="ECO:0007669"/>
    <property type="project" value="InterPro"/>
</dbReference>
<dbReference type="InterPro" id="IPR024708">
    <property type="entry name" value="Catalase_AS"/>
</dbReference>
<keyword evidence="6 12" id="KW-0479">Metal-binding</keyword>
<evidence type="ECO:0000256" key="1">
    <source>
        <dbReference type="ARBA" id="ARBA00001971"/>
    </source>
</evidence>
<gene>
    <name evidence="15" type="ORF">RISK_001817</name>
</gene>
<dbReference type="STRING" id="595434.RISK_001817"/>
<evidence type="ECO:0000256" key="4">
    <source>
        <dbReference type="ARBA" id="ARBA00022559"/>
    </source>
</evidence>
<organism evidence="15 16">
    <name type="scientific">Rhodopirellula islandica</name>
    <dbReference type="NCBI Taxonomy" id="595434"/>
    <lineage>
        <taxon>Bacteria</taxon>
        <taxon>Pseudomonadati</taxon>
        <taxon>Planctomycetota</taxon>
        <taxon>Planctomycetia</taxon>
        <taxon>Pirellulales</taxon>
        <taxon>Pirellulaceae</taxon>
        <taxon>Rhodopirellula</taxon>
    </lineage>
</organism>
<dbReference type="SMART" id="SM01060">
    <property type="entry name" value="Catalase"/>
    <property type="match status" value="1"/>
</dbReference>
<dbReference type="Gene3D" id="2.40.180.10">
    <property type="entry name" value="Catalase core domain"/>
    <property type="match status" value="1"/>
</dbReference>
<feature type="region of interest" description="Disordered" evidence="13">
    <location>
        <begin position="379"/>
        <end position="406"/>
    </location>
</feature>
<dbReference type="Pfam" id="PF00199">
    <property type="entry name" value="Catalase"/>
    <property type="match status" value="1"/>
</dbReference>
<feature type="active site" evidence="11">
    <location>
        <position position="131"/>
    </location>
</feature>
<protein>
    <recommendedName>
        <fullName evidence="3">catalase</fullName>
        <ecNumber evidence="3">1.11.1.6</ecNumber>
    </recommendedName>
</protein>
<dbReference type="EMBL" id="LECT01000016">
    <property type="protein sequence ID" value="KLU05966.1"/>
    <property type="molecule type" value="Genomic_DNA"/>
</dbReference>